<name>A0A2J6RCW1_HYAVF</name>
<sequence length="170" mass="19162">MALRTMLLFVFLALASLVNAFTPVDMTPFNGRSEAFRACAEFVADPYKLCGEKSIRENYQKSCEVLLAASSYWKPAPTNVPSTCNCDYHNLQTQCLNLACWQPSDGAPINDPVDDIKNCNKFWKRHGIMKGMGKPTTADLKRAGLNNLLVPSWFGRMEFKFEVPQEKDEL</sequence>
<dbReference type="EMBL" id="KZ613951">
    <property type="protein sequence ID" value="PMD36347.1"/>
    <property type="molecule type" value="Genomic_DNA"/>
</dbReference>
<reference evidence="2 3" key="1">
    <citation type="submission" date="2016-04" db="EMBL/GenBank/DDBJ databases">
        <title>A degradative enzymes factory behind the ericoid mycorrhizal symbiosis.</title>
        <authorList>
            <consortium name="DOE Joint Genome Institute"/>
            <person name="Martino E."/>
            <person name="Morin E."/>
            <person name="Grelet G."/>
            <person name="Kuo A."/>
            <person name="Kohler A."/>
            <person name="Daghino S."/>
            <person name="Barry K."/>
            <person name="Choi C."/>
            <person name="Cichocki N."/>
            <person name="Clum A."/>
            <person name="Copeland A."/>
            <person name="Hainaut M."/>
            <person name="Haridas S."/>
            <person name="Labutti K."/>
            <person name="Lindquist E."/>
            <person name="Lipzen A."/>
            <person name="Khouja H.-R."/>
            <person name="Murat C."/>
            <person name="Ohm R."/>
            <person name="Olson A."/>
            <person name="Spatafora J."/>
            <person name="Veneault-Fourrey C."/>
            <person name="Henrissat B."/>
            <person name="Grigoriev I."/>
            <person name="Martin F."/>
            <person name="Perotto S."/>
        </authorList>
    </citation>
    <scope>NUCLEOTIDE SEQUENCE [LARGE SCALE GENOMIC DNA]</scope>
    <source>
        <strain evidence="2 3">F</strain>
    </source>
</reference>
<gene>
    <name evidence="2" type="ORF">L207DRAFT_587352</name>
</gene>
<feature type="signal peptide" evidence="1">
    <location>
        <begin position="1"/>
        <end position="20"/>
    </location>
</feature>
<evidence type="ECO:0000313" key="2">
    <source>
        <dbReference type="EMBL" id="PMD36347.1"/>
    </source>
</evidence>
<protein>
    <recommendedName>
        <fullName evidence="4">Extracellular membrane protein CFEM domain-containing protein</fullName>
    </recommendedName>
</protein>
<organism evidence="2 3">
    <name type="scientific">Hyaloscypha variabilis (strain UAMH 11265 / GT02V1 / F)</name>
    <name type="common">Meliniomyces variabilis</name>
    <dbReference type="NCBI Taxonomy" id="1149755"/>
    <lineage>
        <taxon>Eukaryota</taxon>
        <taxon>Fungi</taxon>
        <taxon>Dikarya</taxon>
        <taxon>Ascomycota</taxon>
        <taxon>Pezizomycotina</taxon>
        <taxon>Leotiomycetes</taxon>
        <taxon>Helotiales</taxon>
        <taxon>Hyaloscyphaceae</taxon>
        <taxon>Hyaloscypha</taxon>
        <taxon>Hyaloscypha variabilis</taxon>
    </lineage>
</organism>
<proteinExistence type="predicted"/>
<evidence type="ECO:0000313" key="3">
    <source>
        <dbReference type="Proteomes" id="UP000235786"/>
    </source>
</evidence>
<evidence type="ECO:0008006" key="4">
    <source>
        <dbReference type="Google" id="ProtNLM"/>
    </source>
</evidence>
<dbReference type="AlphaFoldDB" id="A0A2J6RCW1"/>
<dbReference type="Proteomes" id="UP000235786">
    <property type="component" value="Unassembled WGS sequence"/>
</dbReference>
<keyword evidence="1" id="KW-0732">Signal</keyword>
<evidence type="ECO:0000256" key="1">
    <source>
        <dbReference type="SAM" id="SignalP"/>
    </source>
</evidence>
<accession>A0A2J6RCW1</accession>
<feature type="chain" id="PRO_5014322050" description="Extracellular membrane protein CFEM domain-containing protein" evidence="1">
    <location>
        <begin position="21"/>
        <end position="170"/>
    </location>
</feature>
<keyword evidence="3" id="KW-1185">Reference proteome</keyword>